<evidence type="ECO:0000313" key="3">
    <source>
        <dbReference type="Proteomes" id="UP000028721"/>
    </source>
</evidence>
<organism evidence="1 4">
    <name type="scientific">Serratia grimesii</name>
    <dbReference type="NCBI Taxonomy" id="82995"/>
    <lineage>
        <taxon>Bacteria</taxon>
        <taxon>Pseudomonadati</taxon>
        <taxon>Pseudomonadota</taxon>
        <taxon>Gammaproteobacteria</taxon>
        <taxon>Enterobacterales</taxon>
        <taxon>Yersiniaceae</taxon>
        <taxon>Serratia</taxon>
    </lineage>
</organism>
<name>A0A9C7QW80_9GAMM</name>
<sequence>MLNSFSKSAVRATSIDRMMENAVLKTKAFHLFVSHAADLLKELYPMLQQEKTAGRTEMPLFP</sequence>
<comment type="caution">
    <text evidence="1">The sequence shown here is derived from an EMBL/GenBank/DDBJ whole genome shotgun (WGS) entry which is preliminary data.</text>
</comment>
<dbReference type="EMBL" id="JGVP01000047">
    <property type="protein sequence ID" value="KFB86715.1"/>
    <property type="molecule type" value="Genomic_DNA"/>
</dbReference>
<accession>A0A9C7QW80</accession>
<keyword evidence="3" id="KW-1185">Reference proteome</keyword>
<gene>
    <name evidence="2" type="ORF">CR62_18205</name>
    <name evidence="1" type="ORF">DHV72_10570</name>
</gene>
<evidence type="ECO:0000313" key="4">
    <source>
        <dbReference type="Proteomes" id="UP000262210"/>
    </source>
</evidence>
<dbReference type="AlphaFoldDB" id="A0A9C7QW80"/>
<dbReference type="Proteomes" id="UP000262210">
    <property type="component" value="Unassembled WGS sequence"/>
</dbReference>
<dbReference type="Proteomes" id="UP000028721">
    <property type="component" value="Unassembled WGS sequence"/>
</dbReference>
<dbReference type="EMBL" id="DPSM01000015">
    <property type="protein sequence ID" value="HCK00457.1"/>
    <property type="molecule type" value="Genomic_DNA"/>
</dbReference>
<proteinExistence type="predicted"/>
<protein>
    <submittedName>
        <fullName evidence="1">Uncharacterized protein</fullName>
    </submittedName>
</protein>
<evidence type="ECO:0000313" key="1">
    <source>
        <dbReference type="EMBL" id="HCK00457.1"/>
    </source>
</evidence>
<evidence type="ECO:0000313" key="2">
    <source>
        <dbReference type="EMBL" id="KFB86715.1"/>
    </source>
</evidence>
<reference evidence="1 4" key="2">
    <citation type="journal article" date="2018" name="Nat. Biotechnol.">
        <title>A standardized bacterial taxonomy based on genome phylogeny substantially revises the tree of life.</title>
        <authorList>
            <person name="Parks D.H."/>
            <person name="Chuvochina M."/>
            <person name="Waite D.W."/>
            <person name="Rinke C."/>
            <person name="Skarshewski A."/>
            <person name="Chaumeil P.A."/>
            <person name="Hugenholtz P."/>
        </authorList>
    </citation>
    <scope>NUCLEOTIDE SEQUENCE [LARGE SCALE GENOMIC DNA]</scope>
    <source>
        <strain evidence="1">UBA11264</strain>
    </source>
</reference>
<reference evidence="2 3" key="1">
    <citation type="submission" date="2014-03" db="EMBL/GenBank/DDBJ databases">
        <title>Draft genome sequence of the Serratia grimesii strain a2.</title>
        <authorList>
            <person name="Toymentseva A."/>
            <person name="Kazakov S."/>
            <person name="Giliazeva A."/>
            <person name="Ismagilova R."/>
            <person name="Shah R."/>
            <person name="Sharipova M."/>
            <person name="Khaitlina S."/>
            <person name="Mardanova A."/>
        </authorList>
    </citation>
    <scope>NUCLEOTIDE SEQUENCE [LARGE SCALE GENOMIC DNA]</scope>
    <source>
        <strain evidence="2 3">A2</strain>
    </source>
</reference>